<evidence type="ECO:0000259" key="1">
    <source>
        <dbReference type="Pfam" id="PF04773"/>
    </source>
</evidence>
<reference evidence="3 4" key="1">
    <citation type="journal article" date="2013" name="Genome Announc.">
        <title>Draft Genome Sequence of Pseudomonas fluorescens LMG 5329, a White Line-Inducing Principle-Producing Bioindicator for the Mushroom Pathogen Pseudomonas tolaasii.</title>
        <authorList>
            <person name="Ghequire M.G."/>
            <person name="Rokni-Zadeh H."/>
            <person name="Zarrineh P."/>
            <person name="De Mot R."/>
        </authorList>
    </citation>
    <scope>NUCLEOTIDE SEQUENCE [LARGE SCALE GENOMIC DNA]</scope>
    <source>
        <strain evidence="3 4">LMG 5329</strain>
    </source>
</reference>
<comment type="caution">
    <text evidence="3">The sequence shown here is derived from an EMBL/GenBank/DDBJ whole genome shotgun (WGS) entry which is preliminary data.</text>
</comment>
<dbReference type="GO" id="GO:0016989">
    <property type="term" value="F:sigma factor antagonist activity"/>
    <property type="evidence" value="ECO:0007669"/>
    <property type="project" value="TreeGrafter"/>
</dbReference>
<dbReference type="AlphaFoldDB" id="A0A0A1Z613"/>
<dbReference type="InterPro" id="IPR012373">
    <property type="entry name" value="Ferrdict_sens_TM"/>
</dbReference>
<protein>
    <submittedName>
        <fullName evidence="3">Iron dicitrate transport regulator FecR</fullName>
    </submittedName>
</protein>
<dbReference type="PIRSF" id="PIRSF018266">
    <property type="entry name" value="FecR"/>
    <property type="match status" value="1"/>
</dbReference>
<evidence type="ECO:0000313" key="3">
    <source>
        <dbReference type="EMBL" id="KGE69653.1"/>
    </source>
</evidence>
<dbReference type="Pfam" id="PF16220">
    <property type="entry name" value="DUF4880"/>
    <property type="match status" value="1"/>
</dbReference>
<dbReference type="Gene3D" id="2.60.120.1440">
    <property type="match status" value="1"/>
</dbReference>
<sequence>MNRLSDTDVLDIEDSDAIDAQAASWFARNRNNDAGRADRKAFAAWQAEPAHARAYAEFEQLWADLAQLQQLNKPVALPKRKPSAWRPALAVAAALLCAVMTTPIGAPRELYHTQVAAHAKGMRTLNLPDGSTLYVNANTRVRLDFTAHQRIVHLDKGQLYLEVAADKERPLFVQAGEANVRVVGTGFDVRRSQQQLVVSVAHGQVAFEPDAKSPVTLLGAQQRAIFSYAKGTLQQQTLTAEEVADWRSGHLSFRNRELASLIDELSLYRPQAPLQVSNAVAHLKVSGNLDVNDPDALLNALPALLPVKTVASADGIVRIEPSK</sequence>
<accession>A0A0A1Z613</accession>
<dbReference type="PANTHER" id="PTHR30273">
    <property type="entry name" value="PERIPLASMIC SIGNAL SENSOR AND SIGMA FACTOR ACTIVATOR FECR-RELATED"/>
    <property type="match status" value="1"/>
</dbReference>
<feature type="domain" description="FecR protein" evidence="1">
    <location>
        <begin position="115"/>
        <end position="205"/>
    </location>
</feature>
<organism evidence="3 4">
    <name type="scientific">Pseudomonas fluorescens LMG 5329</name>
    <dbReference type="NCBI Taxonomy" id="1324332"/>
    <lineage>
        <taxon>Bacteria</taxon>
        <taxon>Pseudomonadati</taxon>
        <taxon>Pseudomonadota</taxon>
        <taxon>Gammaproteobacteria</taxon>
        <taxon>Pseudomonadales</taxon>
        <taxon>Pseudomonadaceae</taxon>
        <taxon>Pseudomonas</taxon>
    </lineage>
</organism>
<dbReference type="Proteomes" id="UP000030060">
    <property type="component" value="Unassembled WGS sequence"/>
</dbReference>
<dbReference type="InterPro" id="IPR032623">
    <property type="entry name" value="FecR_N"/>
</dbReference>
<proteinExistence type="predicted"/>
<feature type="domain" description="FecR N-terminal" evidence="2">
    <location>
        <begin position="21"/>
        <end position="61"/>
    </location>
</feature>
<dbReference type="OrthoDB" id="7026278at2"/>
<name>A0A0A1Z613_PSEFL</name>
<evidence type="ECO:0000313" key="4">
    <source>
        <dbReference type="Proteomes" id="UP000030060"/>
    </source>
</evidence>
<gene>
    <name evidence="3" type="ORF">K814_0101640</name>
</gene>
<dbReference type="Pfam" id="PF04773">
    <property type="entry name" value="FecR"/>
    <property type="match status" value="1"/>
</dbReference>
<dbReference type="EMBL" id="ASGY01000016">
    <property type="protein sequence ID" value="KGE69653.1"/>
    <property type="molecule type" value="Genomic_DNA"/>
</dbReference>
<dbReference type="PANTHER" id="PTHR30273:SF2">
    <property type="entry name" value="PROTEIN FECR"/>
    <property type="match status" value="1"/>
</dbReference>
<dbReference type="InterPro" id="IPR006860">
    <property type="entry name" value="FecR"/>
</dbReference>
<evidence type="ECO:0000259" key="2">
    <source>
        <dbReference type="Pfam" id="PF16220"/>
    </source>
</evidence>
<dbReference type="RefSeq" id="WP_038842304.1">
    <property type="nucleotide sequence ID" value="NZ_ASGY01000016.1"/>
</dbReference>